<dbReference type="SUPFAM" id="SSF103473">
    <property type="entry name" value="MFS general substrate transporter"/>
    <property type="match status" value="1"/>
</dbReference>
<feature type="transmembrane region" description="Helical" evidence="4">
    <location>
        <begin position="90"/>
        <end position="113"/>
    </location>
</feature>
<dbReference type="PANTHER" id="PTHR23537:SF1">
    <property type="entry name" value="SUGAR TRANSPORTER"/>
    <property type="match status" value="1"/>
</dbReference>
<dbReference type="InterPro" id="IPR010645">
    <property type="entry name" value="MFS_4"/>
</dbReference>
<protein>
    <submittedName>
        <fullName evidence="6">YbfB/YjiJ family MFS transporter</fullName>
    </submittedName>
</protein>
<evidence type="ECO:0000313" key="6">
    <source>
        <dbReference type="EMBL" id="MXN44336.1"/>
    </source>
</evidence>
<keyword evidence="2 4" id="KW-1133">Transmembrane helix</keyword>
<dbReference type="EMBL" id="WUMK01000001">
    <property type="protein sequence ID" value="MXN44336.1"/>
    <property type="molecule type" value="Genomic_DNA"/>
</dbReference>
<reference evidence="6 7" key="1">
    <citation type="submission" date="2019-12" db="EMBL/GenBank/DDBJ databases">
        <title>Shinella kummerowiae sp. nov., a symbiotic bacterium isolated from root nodules of the herbal legume Kummerowia stipulacea.</title>
        <authorList>
            <person name="Gao J."/>
        </authorList>
    </citation>
    <scope>NUCLEOTIDE SEQUENCE [LARGE SCALE GENOMIC DNA]</scope>
    <source>
        <strain evidence="6 7">CCBAU 25048</strain>
    </source>
</reference>
<dbReference type="GO" id="GO:0022857">
    <property type="term" value="F:transmembrane transporter activity"/>
    <property type="evidence" value="ECO:0007669"/>
    <property type="project" value="InterPro"/>
</dbReference>
<evidence type="ECO:0000256" key="2">
    <source>
        <dbReference type="ARBA" id="ARBA00022989"/>
    </source>
</evidence>
<evidence type="ECO:0000313" key="7">
    <source>
        <dbReference type="Proteomes" id="UP000435802"/>
    </source>
</evidence>
<feature type="transmembrane region" description="Helical" evidence="4">
    <location>
        <begin position="21"/>
        <end position="42"/>
    </location>
</feature>
<feature type="transmembrane region" description="Helical" evidence="4">
    <location>
        <begin position="224"/>
        <end position="249"/>
    </location>
</feature>
<name>A0A6N8SAL4_9HYPH</name>
<dbReference type="InterPro" id="IPR036259">
    <property type="entry name" value="MFS_trans_sf"/>
</dbReference>
<feature type="transmembrane region" description="Helical" evidence="4">
    <location>
        <begin position="346"/>
        <end position="369"/>
    </location>
</feature>
<feature type="transmembrane region" description="Helical" evidence="4">
    <location>
        <begin position="375"/>
        <end position="401"/>
    </location>
</feature>
<feature type="transmembrane region" description="Helical" evidence="4">
    <location>
        <begin position="153"/>
        <end position="173"/>
    </location>
</feature>
<dbReference type="Pfam" id="PF06779">
    <property type="entry name" value="MFS_4"/>
    <property type="match status" value="1"/>
</dbReference>
<feature type="transmembrane region" description="Helical" evidence="4">
    <location>
        <begin position="62"/>
        <end position="83"/>
    </location>
</feature>
<feature type="transmembrane region" description="Helical" evidence="4">
    <location>
        <begin position="261"/>
        <end position="277"/>
    </location>
</feature>
<feature type="transmembrane region" description="Helical" evidence="4">
    <location>
        <begin position="119"/>
        <end position="141"/>
    </location>
</feature>
<dbReference type="PANTHER" id="PTHR23537">
    <property type="match status" value="1"/>
</dbReference>
<feature type="transmembrane region" description="Helical" evidence="4">
    <location>
        <begin position="313"/>
        <end position="334"/>
    </location>
</feature>
<feature type="domain" description="Major facilitator superfamily (MFS) profile" evidence="5">
    <location>
        <begin position="24"/>
        <end position="404"/>
    </location>
</feature>
<sequence>MLQCDGRAMMQRIPALSREPVRAAIAGAVAMAVAMGLGRFFYTPVLPGMMAGLGLNAADAGIIAAANFAGYLLGAVLAAYGWAAGLERRLAVGALMSTVLLLVAMGLLSGVAALSVVRFLAGLASAFAMIFTSGIVLSIGLRHHDPRVQMAHFSGVGVGIAVSALLVYLLSFVDIPAIAAWRVDWLAGAVLGAVGLGVVMVLLPRPEGGAAGVREPSIVWIRPLAALTLSYGLFGIGYVVTATFIVAIAREGGHSPLLECLTWLFTGAAAAISVVVWKPVAQRYGVARAYLAAILVEMVGVAVTVTLPFPASALIGGVLLGLTFIVITAYGLQLGRVLASESPRQVLALMTAAFGVGQILGPLGAGFLAARTGSYVLPSLAAAGVLLLAAAITVAGGALSIKSR</sequence>
<keyword evidence="3 4" id="KW-0472">Membrane</keyword>
<gene>
    <name evidence="6" type="ORF">GR138_03980</name>
</gene>
<dbReference type="AlphaFoldDB" id="A0A6N8SAL4"/>
<evidence type="ECO:0000256" key="4">
    <source>
        <dbReference type="SAM" id="Phobius"/>
    </source>
</evidence>
<dbReference type="Proteomes" id="UP000435802">
    <property type="component" value="Unassembled WGS sequence"/>
</dbReference>
<organism evidence="6 7">
    <name type="scientific">Shinella kummerowiae</name>
    <dbReference type="NCBI Taxonomy" id="417745"/>
    <lineage>
        <taxon>Bacteria</taxon>
        <taxon>Pseudomonadati</taxon>
        <taxon>Pseudomonadota</taxon>
        <taxon>Alphaproteobacteria</taxon>
        <taxon>Hyphomicrobiales</taxon>
        <taxon>Rhizobiaceae</taxon>
        <taxon>Shinella</taxon>
    </lineage>
</organism>
<feature type="transmembrane region" description="Helical" evidence="4">
    <location>
        <begin position="185"/>
        <end position="203"/>
    </location>
</feature>
<dbReference type="Gene3D" id="1.20.1250.20">
    <property type="entry name" value="MFS general substrate transporter like domains"/>
    <property type="match status" value="2"/>
</dbReference>
<dbReference type="InterPro" id="IPR020846">
    <property type="entry name" value="MFS_dom"/>
</dbReference>
<accession>A0A6N8SAL4</accession>
<evidence type="ECO:0000256" key="1">
    <source>
        <dbReference type="ARBA" id="ARBA00022692"/>
    </source>
</evidence>
<keyword evidence="7" id="KW-1185">Reference proteome</keyword>
<feature type="transmembrane region" description="Helical" evidence="4">
    <location>
        <begin position="289"/>
        <end position="307"/>
    </location>
</feature>
<evidence type="ECO:0000259" key="5">
    <source>
        <dbReference type="PROSITE" id="PS50850"/>
    </source>
</evidence>
<keyword evidence="1 4" id="KW-0812">Transmembrane</keyword>
<proteinExistence type="predicted"/>
<dbReference type="PROSITE" id="PS50850">
    <property type="entry name" value="MFS"/>
    <property type="match status" value="1"/>
</dbReference>
<evidence type="ECO:0000256" key="3">
    <source>
        <dbReference type="ARBA" id="ARBA00023136"/>
    </source>
</evidence>
<dbReference type="OrthoDB" id="9797953at2"/>
<dbReference type="GO" id="GO:0005886">
    <property type="term" value="C:plasma membrane"/>
    <property type="evidence" value="ECO:0007669"/>
    <property type="project" value="TreeGrafter"/>
</dbReference>
<comment type="caution">
    <text evidence="6">The sequence shown here is derived from an EMBL/GenBank/DDBJ whole genome shotgun (WGS) entry which is preliminary data.</text>
</comment>